<feature type="domain" description="Calcineurin-like phosphoesterase" evidence="1">
    <location>
        <begin position="27"/>
        <end position="116"/>
    </location>
</feature>
<organism evidence="2 3">
    <name type="scientific">Sphingobacterium nematocida</name>
    <dbReference type="NCBI Taxonomy" id="1513896"/>
    <lineage>
        <taxon>Bacteria</taxon>
        <taxon>Pseudomonadati</taxon>
        <taxon>Bacteroidota</taxon>
        <taxon>Sphingobacteriia</taxon>
        <taxon>Sphingobacteriales</taxon>
        <taxon>Sphingobacteriaceae</taxon>
        <taxon>Sphingobacterium</taxon>
    </lineage>
</organism>
<dbReference type="AlphaFoldDB" id="A0A1T5AXB3"/>
<evidence type="ECO:0000259" key="1">
    <source>
        <dbReference type="Pfam" id="PF00149"/>
    </source>
</evidence>
<dbReference type="RefSeq" id="WP_079640589.1">
    <property type="nucleotide sequence ID" value="NZ_FUZF01000001.1"/>
</dbReference>
<dbReference type="InterPro" id="IPR004843">
    <property type="entry name" value="Calcineurin-like_PHP"/>
</dbReference>
<dbReference type="PANTHER" id="PTHR39323">
    <property type="entry name" value="BLR1149 PROTEIN"/>
    <property type="match status" value="1"/>
</dbReference>
<dbReference type="EMBL" id="FUZF01000001">
    <property type="protein sequence ID" value="SKB39273.1"/>
    <property type="molecule type" value="Genomic_DNA"/>
</dbReference>
<name>A0A1T5AXB3_9SPHI</name>
<dbReference type="OrthoDB" id="9795838at2"/>
<proteinExistence type="predicted"/>
<dbReference type="STRING" id="1513896.SAMN05660841_00233"/>
<dbReference type="NCBIfam" id="TIGR04123">
    <property type="entry name" value="P_estr_lig_assc"/>
    <property type="match status" value="1"/>
</dbReference>
<dbReference type="Pfam" id="PF00149">
    <property type="entry name" value="Metallophos"/>
    <property type="match status" value="1"/>
</dbReference>
<dbReference type="InterPro" id="IPR024173">
    <property type="entry name" value="Pesterase_MJ0037-like"/>
</dbReference>
<evidence type="ECO:0000313" key="2">
    <source>
        <dbReference type="EMBL" id="SKB39273.1"/>
    </source>
</evidence>
<dbReference type="InterPro" id="IPR029052">
    <property type="entry name" value="Metallo-depent_PP-like"/>
</dbReference>
<protein>
    <submittedName>
        <fullName evidence="2">Putative phosphoesterase</fullName>
    </submittedName>
</protein>
<evidence type="ECO:0000313" key="3">
    <source>
        <dbReference type="Proteomes" id="UP000190150"/>
    </source>
</evidence>
<gene>
    <name evidence="2" type="ORF">SAMN05660841_00233</name>
</gene>
<accession>A0A1T5AXB3</accession>
<sequence length="215" mass="24789">MKKQIEWNGIALLLFAQKVLYIPEYHTLVLSDWHLGKLGHFRQEGLFVPAMQVQEEFDRLTSLLELMPVQRVVFLGDLFHSSWNNEWDEFVMYLTQFEDITFVLTKGNHDILSEAIMGAARLQVVDYLELGDLLVLSHEPLTNVPPQILNIVGHLHPGVHIQGRGRQLYRLPCFFLQGNVFTLPAFGRWTGLHMIKQTLNNRLFPIVGNGVIELF</sequence>
<dbReference type="PANTHER" id="PTHR39323:SF1">
    <property type="entry name" value="BLR1149 PROTEIN"/>
    <property type="match status" value="1"/>
</dbReference>
<dbReference type="GO" id="GO:0016787">
    <property type="term" value="F:hydrolase activity"/>
    <property type="evidence" value="ECO:0007669"/>
    <property type="project" value="InterPro"/>
</dbReference>
<dbReference type="PIRSF" id="PIRSF000887">
    <property type="entry name" value="Pesterase_MJ0037"/>
    <property type="match status" value="1"/>
</dbReference>
<dbReference type="Proteomes" id="UP000190150">
    <property type="component" value="Unassembled WGS sequence"/>
</dbReference>
<dbReference type="SUPFAM" id="SSF56300">
    <property type="entry name" value="Metallo-dependent phosphatases"/>
    <property type="match status" value="1"/>
</dbReference>
<reference evidence="3" key="1">
    <citation type="submission" date="2017-02" db="EMBL/GenBank/DDBJ databases">
        <authorList>
            <person name="Varghese N."/>
            <person name="Submissions S."/>
        </authorList>
    </citation>
    <scope>NUCLEOTIDE SEQUENCE [LARGE SCALE GENOMIC DNA]</scope>
    <source>
        <strain evidence="3">DSM 24091</strain>
    </source>
</reference>
<keyword evidence="3" id="KW-1185">Reference proteome</keyword>
<dbReference type="InterPro" id="IPR026336">
    <property type="entry name" value="PdeM-like"/>
</dbReference>
<dbReference type="Gene3D" id="3.60.21.10">
    <property type="match status" value="1"/>
</dbReference>